<organism evidence="2 3">
    <name type="scientific">Mycolicibacterium rutilum</name>
    <name type="common">Mycobacterium rutilum</name>
    <dbReference type="NCBI Taxonomy" id="370526"/>
    <lineage>
        <taxon>Bacteria</taxon>
        <taxon>Bacillati</taxon>
        <taxon>Actinomycetota</taxon>
        <taxon>Actinomycetes</taxon>
        <taxon>Mycobacteriales</taxon>
        <taxon>Mycobacteriaceae</taxon>
        <taxon>Mycolicibacterium</taxon>
    </lineage>
</organism>
<evidence type="ECO:0000313" key="3">
    <source>
        <dbReference type="Proteomes" id="UP000182915"/>
    </source>
</evidence>
<sequence>MSILLCQTSAMEITAPPSLLQHLWKTTLASGILAVVLGALVWLWPGKTIVVAAIFFGAYLLVAGIAQVIFAFSLHVSAGGRVLLFISGAAALILAVLCFRSLQESILLLAIWIGIGFIFRGVATAVSAISDPTLPGRAWEIFIGVVNLLAGVVMLAAPFESLAILTVVAGIALVVLGLFEIVSAFAIRKAAKTPGEQAGPAPETADETPVS</sequence>
<dbReference type="PANTHER" id="PTHR34989:SF1">
    <property type="entry name" value="PROTEIN HDED"/>
    <property type="match status" value="1"/>
</dbReference>
<dbReference type="EMBL" id="LT629971">
    <property type="protein sequence ID" value="SEH80403.1"/>
    <property type="molecule type" value="Genomic_DNA"/>
</dbReference>
<dbReference type="Proteomes" id="UP000182915">
    <property type="component" value="Chromosome I"/>
</dbReference>
<protein>
    <submittedName>
        <fullName evidence="2">Uncharacterized membrane protein HdeD, DUF308 family</fullName>
    </submittedName>
</protein>
<dbReference type="InterPro" id="IPR005325">
    <property type="entry name" value="DUF308_memb"/>
</dbReference>
<keyword evidence="1" id="KW-0472">Membrane</keyword>
<evidence type="ECO:0000313" key="2">
    <source>
        <dbReference type="EMBL" id="SEH80403.1"/>
    </source>
</evidence>
<gene>
    <name evidence="2" type="ORF">SAMN04489835_4345</name>
</gene>
<keyword evidence="1" id="KW-0812">Transmembrane</keyword>
<accession>A0A1H6L7J4</accession>
<feature type="transmembrane region" description="Helical" evidence="1">
    <location>
        <begin position="138"/>
        <end position="157"/>
    </location>
</feature>
<evidence type="ECO:0000256" key="1">
    <source>
        <dbReference type="SAM" id="Phobius"/>
    </source>
</evidence>
<proteinExistence type="predicted"/>
<keyword evidence="1" id="KW-1133">Transmembrane helix</keyword>
<keyword evidence="3" id="KW-1185">Reference proteome</keyword>
<dbReference type="STRING" id="370526.SAMN04489835_4345"/>
<reference evidence="3" key="1">
    <citation type="submission" date="2016-10" db="EMBL/GenBank/DDBJ databases">
        <authorList>
            <person name="Varghese N."/>
            <person name="Submissions S."/>
        </authorList>
    </citation>
    <scope>NUCLEOTIDE SEQUENCE [LARGE SCALE GENOMIC DNA]</scope>
    <source>
        <strain evidence="3">DSM 45405</strain>
    </source>
</reference>
<name>A0A1H6L7J4_MYCRU</name>
<dbReference type="PANTHER" id="PTHR34989">
    <property type="entry name" value="PROTEIN HDED"/>
    <property type="match status" value="1"/>
</dbReference>
<dbReference type="InterPro" id="IPR052712">
    <property type="entry name" value="Acid_resist_chaperone_HdeD"/>
</dbReference>
<feature type="transmembrane region" description="Helical" evidence="1">
    <location>
        <begin position="82"/>
        <end position="102"/>
    </location>
</feature>
<feature type="transmembrane region" description="Helical" evidence="1">
    <location>
        <begin position="49"/>
        <end position="70"/>
    </location>
</feature>
<dbReference type="GO" id="GO:0005886">
    <property type="term" value="C:plasma membrane"/>
    <property type="evidence" value="ECO:0007669"/>
    <property type="project" value="TreeGrafter"/>
</dbReference>
<feature type="transmembrane region" description="Helical" evidence="1">
    <location>
        <begin position="163"/>
        <end position="187"/>
    </location>
</feature>
<dbReference type="AlphaFoldDB" id="A0A1H6L7J4"/>
<feature type="transmembrane region" description="Helical" evidence="1">
    <location>
        <begin position="23"/>
        <end position="43"/>
    </location>
</feature>
<feature type="transmembrane region" description="Helical" evidence="1">
    <location>
        <begin position="108"/>
        <end position="126"/>
    </location>
</feature>
<dbReference type="Pfam" id="PF03729">
    <property type="entry name" value="DUF308"/>
    <property type="match status" value="2"/>
</dbReference>